<keyword evidence="5" id="KW-0029">Amino-acid transport</keyword>
<evidence type="ECO:0000256" key="3">
    <source>
        <dbReference type="ARBA" id="ARBA00022475"/>
    </source>
</evidence>
<evidence type="ECO:0000256" key="5">
    <source>
        <dbReference type="ARBA" id="ARBA00022970"/>
    </source>
</evidence>
<keyword evidence="6 9" id="KW-1133">Transmembrane helix</keyword>
<gene>
    <name evidence="10" type="ORF">F8566_03425</name>
</gene>
<feature type="transmembrane region" description="Helical" evidence="9">
    <location>
        <begin position="138"/>
        <end position="160"/>
    </location>
</feature>
<keyword evidence="2" id="KW-0813">Transport</keyword>
<evidence type="ECO:0000256" key="4">
    <source>
        <dbReference type="ARBA" id="ARBA00022692"/>
    </source>
</evidence>
<feature type="transmembrane region" description="Helical" evidence="9">
    <location>
        <begin position="94"/>
        <end position="113"/>
    </location>
</feature>
<feature type="transmembrane region" description="Helical" evidence="9">
    <location>
        <begin position="6"/>
        <end position="28"/>
    </location>
</feature>
<evidence type="ECO:0000313" key="10">
    <source>
        <dbReference type="EMBL" id="KAB2352700.1"/>
    </source>
</evidence>
<dbReference type="AlphaFoldDB" id="A0A6H9Z0K5"/>
<organism evidence="10 11">
    <name type="scientific">Actinomadura rudentiformis</name>
    <dbReference type="NCBI Taxonomy" id="359158"/>
    <lineage>
        <taxon>Bacteria</taxon>
        <taxon>Bacillati</taxon>
        <taxon>Actinomycetota</taxon>
        <taxon>Actinomycetes</taxon>
        <taxon>Streptosporangiales</taxon>
        <taxon>Thermomonosporaceae</taxon>
        <taxon>Actinomadura</taxon>
    </lineage>
</organism>
<dbReference type="OrthoDB" id="9807115at2"/>
<accession>A0A6H9Z0K5</accession>
<reference evidence="10 11" key="1">
    <citation type="submission" date="2019-09" db="EMBL/GenBank/DDBJ databases">
        <title>Actinomadura physcomitrii sp. nov., a novel actinomycete isolated from moss [Physcomitrium sphaericum (Ludw) Fuernr].</title>
        <authorList>
            <person name="Zhuang X."/>
            <person name="Liu C."/>
        </authorList>
    </citation>
    <scope>NUCLEOTIDE SEQUENCE [LARGE SCALE GENOMIC DNA]</scope>
    <source>
        <strain evidence="10 11">HMC1</strain>
    </source>
</reference>
<evidence type="ECO:0000256" key="9">
    <source>
        <dbReference type="SAM" id="Phobius"/>
    </source>
</evidence>
<keyword evidence="3" id="KW-1003">Cell membrane</keyword>
<evidence type="ECO:0000256" key="8">
    <source>
        <dbReference type="ARBA" id="ARBA00037998"/>
    </source>
</evidence>
<keyword evidence="4 9" id="KW-0812">Transmembrane</keyword>
<proteinExistence type="inferred from homology"/>
<dbReference type="GO" id="GO:0006865">
    <property type="term" value="P:amino acid transport"/>
    <property type="evidence" value="ECO:0007669"/>
    <property type="project" value="UniProtKB-KW"/>
</dbReference>
<feature type="transmembrane region" description="Helical" evidence="9">
    <location>
        <begin position="40"/>
        <end position="59"/>
    </location>
</feature>
<dbReference type="InterPro" id="IPR052157">
    <property type="entry name" value="BCAA_transport_permease"/>
</dbReference>
<dbReference type="EMBL" id="WBMT01000001">
    <property type="protein sequence ID" value="KAB2352700.1"/>
    <property type="molecule type" value="Genomic_DNA"/>
</dbReference>
<sequence>MSDLLQYLVSGLAVGCGFALLASGLVTVHRVSGTVNFAQGMFAVVAGLAAGSFLSAGLPHGVAEVAAVTAAGAVGLLTGLVATGKPGTGPRAALIITLGLGFVAYAVEIMVWGDGPRSHPGLGGTIQVAGAYVQRQHLLVIAATALVFTALGLFFSRTYLGKALSAAASNPYAARAVGMNVTRMGLAAFALGGVLGGTAGVLLTPMLPISFNSDVLLITNGFAAAILGGLNRPGLALAGALTLGVAEALVAGYLDASYQTVVALVLMLAIMIWQASRRTALDMEAAR</sequence>
<protein>
    <submittedName>
        <fullName evidence="10">Branched-chain amino acid ABC transporter permease</fullName>
    </submittedName>
</protein>
<comment type="similarity">
    <text evidence="8">Belongs to the binding-protein-dependent transport system permease family. LivHM subfamily.</text>
</comment>
<feature type="transmembrane region" description="Helical" evidence="9">
    <location>
        <begin position="260"/>
        <end position="276"/>
    </location>
</feature>
<evidence type="ECO:0000256" key="7">
    <source>
        <dbReference type="ARBA" id="ARBA00023136"/>
    </source>
</evidence>
<dbReference type="GO" id="GO:0005886">
    <property type="term" value="C:plasma membrane"/>
    <property type="evidence" value="ECO:0007669"/>
    <property type="project" value="UniProtKB-SubCell"/>
</dbReference>
<dbReference type="RefSeq" id="WP_151557766.1">
    <property type="nucleotide sequence ID" value="NZ_WBMT01000001.1"/>
</dbReference>
<dbReference type="PANTHER" id="PTHR11795:SF450">
    <property type="entry name" value="ABC TRANSPORTER PERMEASE PROTEIN"/>
    <property type="match status" value="1"/>
</dbReference>
<dbReference type="Proteomes" id="UP000468735">
    <property type="component" value="Unassembled WGS sequence"/>
</dbReference>
<dbReference type="Pfam" id="PF02653">
    <property type="entry name" value="BPD_transp_2"/>
    <property type="match status" value="1"/>
</dbReference>
<feature type="transmembrane region" description="Helical" evidence="9">
    <location>
        <begin position="181"/>
        <end position="203"/>
    </location>
</feature>
<evidence type="ECO:0000256" key="1">
    <source>
        <dbReference type="ARBA" id="ARBA00004651"/>
    </source>
</evidence>
<keyword evidence="7 9" id="KW-0472">Membrane</keyword>
<keyword evidence="11" id="KW-1185">Reference proteome</keyword>
<evidence type="ECO:0000256" key="2">
    <source>
        <dbReference type="ARBA" id="ARBA00022448"/>
    </source>
</evidence>
<name>A0A6H9Z0K5_9ACTN</name>
<evidence type="ECO:0000256" key="6">
    <source>
        <dbReference type="ARBA" id="ARBA00022989"/>
    </source>
</evidence>
<dbReference type="CDD" id="cd06582">
    <property type="entry name" value="TM_PBP1_LivH_like"/>
    <property type="match status" value="1"/>
</dbReference>
<comment type="subcellular location">
    <subcellularLocation>
        <location evidence="1">Cell membrane</location>
        <topology evidence="1">Multi-pass membrane protein</topology>
    </subcellularLocation>
</comment>
<comment type="caution">
    <text evidence="10">The sequence shown here is derived from an EMBL/GenBank/DDBJ whole genome shotgun (WGS) entry which is preliminary data.</text>
</comment>
<feature type="transmembrane region" description="Helical" evidence="9">
    <location>
        <begin position="65"/>
        <end position="82"/>
    </location>
</feature>
<dbReference type="PANTHER" id="PTHR11795">
    <property type="entry name" value="BRANCHED-CHAIN AMINO ACID TRANSPORT SYSTEM PERMEASE PROTEIN LIVH"/>
    <property type="match status" value="1"/>
</dbReference>
<dbReference type="GO" id="GO:0022857">
    <property type="term" value="F:transmembrane transporter activity"/>
    <property type="evidence" value="ECO:0007669"/>
    <property type="project" value="InterPro"/>
</dbReference>
<dbReference type="InterPro" id="IPR001851">
    <property type="entry name" value="ABC_transp_permease"/>
</dbReference>
<evidence type="ECO:0000313" key="11">
    <source>
        <dbReference type="Proteomes" id="UP000468735"/>
    </source>
</evidence>